<protein>
    <recommendedName>
        <fullName evidence="2">Helitron helicase-like domain-containing protein</fullName>
    </recommendedName>
</protein>
<dbReference type="EMBL" id="JAPWTK010000118">
    <property type="protein sequence ID" value="KAJ8949388.1"/>
    <property type="molecule type" value="Genomic_DNA"/>
</dbReference>
<feature type="domain" description="Helitron helicase-like" evidence="2">
    <location>
        <begin position="250"/>
        <end position="364"/>
    </location>
</feature>
<dbReference type="AlphaFoldDB" id="A0AAV8YEC2"/>
<organism evidence="3 4">
    <name type="scientific">Aromia moschata</name>
    <dbReference type="NCBI Taxonomy" id="1265417"/>
    <lineage>
        <taxon>Eukaryota</taxon>
        <taxon>Metazoa</taxon>
        <taxon>Ecdysozoa</taxon>
        <taxon>Arthropoda</taxon>
        <taxon>Hexapoda</taxon>
        <taxon>Insecta</taxon>
        <taxon>Pterygota</taxon>
        <taxon>Neoptera</taxon>
        <taxon>Endopterygota</taxon>
        <taxon>Coleoptera</taxon>
        <taxon>Polyphaga</taxon>
        <taxon>Cucujiformia</taxon>
        <taxon>Chrysomeloidea</taxon>
        <taxon>Cerambycidae</taxon>
        <taxon>Cerambycinae</taxon>
        <taxon>Callichromatini</taxon>
        <taxon>Aromia</taxon>
    </lineage>
</organism>
<dbReference type="InterPro" id="IPR025476">
    <property type="entry name" value="Helitron_helicase-like"/>
</dbReference>
<dbReference type="Proteomes" id="UP001162162">
    <property type="component" value="Unassembled WGS sequence"/>
</dbReference>
<reference evidence="3" key="1">
    <citation type="journal article" date="2023" name="Insect Mol. Biol.">
        <title>Genome sequencing provides insights into the evolution of gene families encoding plant cell wall-degrading enzymes in longhorned beetles.</title>
        <authorList>
            <person name="Shin N.R."/>
            <person name="Okamura Y."/>
            <person name="Kirsch R."/>
            <person name="Pauchet Y."/>
        </authorList>
    </citation>
    <scope>NUCLEOTIDE SEQUENCE</scope>
    <source>
        <strain evidence="3">AMC_N1</strain>
    </source>
</reference>
<feature type="region of interest" description="Disordered" evidence="1">
    <location>
        <begin position="150"/>
        <end position="226"/>
    </location>
</feature>
<feature type="compositionally biased region" description="Basic and acidic residues" evidence="1">
    <location>
        <begin position="12"/>
        <end position="25"/>
    </location>
</feature>
<feature type="compositionally biased region" description="Basic residues" evidence="1">
    <location>
        <begin position="190"/>
        <end position="205"/>
    </location>
</feature>
<proteinExistence type="predicted"/>
<name>A0AAV8YEC2_9CUCU</name>
<accession>A0AAV8YEC2</accession>
<evidence type="ECO:0000259" key="2">
    <source>
        <dbReference type="Pfam" id="PF14214"/>
    </source>
</evidence>
<dbReference type="PANTHER" id="PTHR10492:SF57">
    <property type="entry name" value="ATP-DEPENDENT DNA HELICASE"/>
    <property type="match status" value="1"/>
</dbReference>
<comment type="caution">
    <text evidence="3">The sequence shown here is derived from an EMBL/GenBank/DDBJ whole genome shotgun (WGS) entry which is preliminary data.</text>
</comment>
<feature type="region of interest" description="Disordered" evidence="1">
    <location>
        <begin position="1"/>
        <end position="25"/>
    </location>
</feature>
<evidence type="ECO:0000313" key="4">
    <source>
        <dbReference type="Proteomes" id="UP001162162"/>
    </source>
</evidence>
<dbReference type="PANTHER" id="PTHR10492">
    <property type="match status" value="1"/>
</dbReference>
<keyword evidence="4" id="KW-1185">Reference proteome</keyword>
<feature type="region of interest" description="Disordered" evidence="1">
    <location>
        <begin position="775"/>
        <end position="806"/>
    </location>
</feature>
<feature type="compositionally biased region" description="Acidic residues" evidence="1">
    <location>
        <begin position="776"/>
        <end position="788"/>
    </location>
</feature>
<sequence length="806" mass="92678">MCNDRQIVRAGRKTEEESGRRDGRLPRGINVKKVILMRGTRSPLYLVVTDNQVTLAELQKSVHTIQFTKITWERRQNNRQMIQCRRCQKWGHAKVNCGHPPCCVKCAGPHYTHECPHTRDEEGFVPKCANCEGEHTACNPESPVYQNRLQQMQPREEPPPAPQRGPEYSTHSGPSSEAALTTSSSENRSSRSRSRSHYSTGKRRRHWDDHPPTPLPSPRQHAIPPRTQLVVRRYNERRIAAGGVAGVAPEDRVGKAYVLPVLFEGGNRGRQRRYLDAMSVIARHSKPDLFITFTCNPNWPEIVAGLEGNQRWQDRPDLVCRVFKRKLDEFIDDIVHKQLYGVVLNYSYVIEFQKRGLPHAHIVVTLVADDRLEDAEAVDRVISAVIPDRETAPRLYRIVVRHQLHSSSVAHDENAPCMVEAEDGRRRCSKAYPRDFREETALNMRRASGMPEYRRPMDGRTVEMGDRVLNNRWVVPYNPYASAKYDCHINFEVCGSLLSMKYLHKYVHKGGDMVEVEIAGRGDGDGERRVRVIDEIKEYVEGRWVSAMEATWRLFEFKMHDRSHAVMVLPVHLPGEDEVLFEEDDGDDQEEFERRLGAPTKLEAWFALNREDPEARRYKYVEIPDHYTWSRGAWHPRRQVAKLVGCVVEHVRGATSFEHLKQVGDVRCDTFQEVCRLMNLLENVDEFDLCLGEAALKHHPRRFRKIFGLICCLVVDENNPAEIGRLWRKYRGELTEDFRQQGVGRREALRLAAAEVRAVVERNRGADDWAAFGIGVDDDEEEEEEEEVGDRVRREAAAGVEEDAGD</sequence>
<evidence type="ECO:0000256" key="1">
    <source>
        <dbReference type="SAM" id="MobiDB-lite"/>
    </source>
</evidence>
<dbReference type="Pfam" id="PF14214">
    <property type="entry name" value="Helitron_like_N"/>
    <property type="match status" value="1"/>
</dbReference>
<gene>
    <name evidence="3" type="ORF">NQ318_007484</name>
</gene>
<evidence type="ECO:0000313" key="3">
    <source>
        <dbReference type="EMBL" id="KAJ8949388.1"/>
    </source>
</evidence>
<feature type="compositionally biased region" description="Low complexity" evidence="1">
    <location>
        <begin position="175"/>
        <end position="187"/>
    </location>
</feature>